<dbReference type="RefSeq" id="WP_073153625.1">
    <property type="nucleotide sequence ID" value="NZ_FQVL01000002.1"/>
</dbReference>
<evidence type="ECO:0000313" key="2">
    <source>
        <dbReference type="Proteomes" id="UP000184476"/>
    </source>
</evidence>
<dbReference type="Gene3D" id="3.90.75.20">
    <property type="match status" value="1"/>
</dbReference>
<protein>
    <submittedName>
        <fullName evidence="1">AP2 domain-containing protein</fullName>
    </submittedName>
</protein>
<dbReference type="Gene3D" id="1.20.5.2050">
    <property type="match status" value="1"/>
</dbReference>
<name>A0A1M4VA84_9BACL</name>
<proteinExistence type="predicted"/>
<dbReference type="AlphaFoldDB" id="A0A1M4VA84"/>
<dbReference type="STRING" id="112248.SAMN05444392_102259"/>
<evidence type="ECO:0000313" key="1">
    <source>
        <dbReference type="EMBL" id="SHE65852.1"/>
    </source>
</evidence>
<sequence>MPFNDYEVRGETTAFFIVRRNGDVHEVLIDTEDLPRLIDLGRKWKKASANYAVTNTKMALTDKWIEIRLHRFIMNCPSHLLVDHINHNGFDNRKSNLRICTKGENNQNLQGARKHNKTSNIRGVSWKKSSGKWRAYATINRKQNHLGFFDHLHEAEAAVIAFRKEHMPYSAMDQKENVI</sequence>
<dbReference type="SUPFAM" id="SSF54060">
    <property type="entry name" value="His-Me finger endonucleases"/>
    <property type="match status" value="1"/>
</dbReference>
<gene>
    <name evidence="1" type="ORF">SAMN05444392_102259</name>
</gene>
<dbReference type="EMBL" id="FQVL01000002">
    <property type="protein sequence ID" value="SHE65852.1"/>
    <property type="molecule type" value="Genomic_DNA"/>
</dbReference>
<keyword evidence="2" id="KW-1185">Reference proteome</keyword>
<dbReference type="InterPro" id="IPR044925">
    <property type="entry name" value="His-Me_finger_sf"/>
</dbReference>
<accession>A0A1M4VA84</accession>
<dbReference type="OrthoDB" id="8974199at2"/>
<dbReference type="SUPFAM" id="SSF54171">
    <property type="entry name" value="DNA-binding domain"/>
    <property type="match status" value="1"/>
</dbReference>
<dbReference type="Proteomes" id="UP000184476">
    <property type="component" value="Unassembled WGS sequence"/>
</dbReference>
<dbReference type="InterPro" id="IPR016177">
    <property type="entry name" value="DNA-bd_dom_sf"/>
</dbReference>
<dbReference type="GO" id="GO:0003677">
    <property type="term" value="F:DNA binding"/>
    <property type="evidence" value="ECO:0007669"/>
    <property type="project" value="InterPro"/>
</dbReference>
<reference evidence="1 2" key="1">
    <citation type="submission" date="2016-11" db="EMBL/GenBank/DDBJ databases">
        <authorList>
            <person name="Jaros S."/>
            <person name="Januszkiewicz K."/>
            <person name="Wedrychowicz H."/>
        </authorList>
    </citation>
    <scope>NUCLEOTIDE SEQUENCE [LARGE SCALE GENOMIC DNA]</scope>
    <source>
        <strain evidence="1 2">DSM 44666</strain>
    </source>
</reference>
<organism evidence="1 2">
    <name type="scientific">Seinonella peptonophila</name>
    <dbReference type="NCBI Taxonomy" id="112248"/>
    <lineage>
        <taxon>Bacteria</taxon>
        <taxon>Bacillati</taxon>
        <taxon>Bacillota</taxon>
        <taxon>Bacilli</taxon>
        <taxon>Bacillales</taxon>
        <taxon>Thermoactinomycetaceae</taxon>
        <taxon>Seinonella</taxon>
    </lineage>
</organism>